<accession>A0A0C3DF17</accession>
<sequence>YPLYNTTFTLHRLSPIYSGLDAPLDDTTLVPYARRFRDILVGDVLRGVRVGLGSDEDVLAHVGALQTVTWKILVLEDTWDSSSAIDESQADVTIAFAPGRGIYVNITYERANYVAILLRSKKAYPDGEGRGFERFPLLLTRMPGSLRETFTEFLESSFDARVSPLRIGRSYLPSIFESYVRSCLVGEDGEETSLEESSGTLKKILKDVQVVVGFDLHSGDAALKTVDMIIARDDLPHFLQRGSKIPKKPTAKDSPKMPFMEALTLYVHTHLALNLGHEDVNIRRVACGAFVLGAEGKAKLTEPIEFDGDNAQGRATAILIDDLIQFA</sequence>
<organism evidence="1 2">
    <name type="scientific">Oidiodendron maius (strain Zn)</name>
    <dbReference type="NCBI Taxonomy" id="913774"/>
    <lineage>
        <taxon>Eukaryota</taxon>
        <taxon>Fungi</taxon>
        <taxon>Dikarya</taxon>
        <taxon>Ascomycota</taxon>
        <taxon>Pezizomycotina</taxon>
        <taxon>Leotiomycetes</taxon>
        <taxon>Leotiomycetes incertae sedis</taxon>
        <taxon>Myxotrichaceae</taxon>
        <taxon>Oidiodendron</taxon>
    </lineage>
</organism>
<dbReference type="HOGENOM" id="CLU_034400_1_0_1"/>
<protein>
    <submittedName>
        <fullName evidence="1">Uncharacterized protein</fullName>
    </submittedName>
</protein>
<dbReference type="Pfam" id="PF13092">
    <property type="entry name" value="CENP-L"/>
    <property type="match status" value="1"/>
</dbReference>
<feature type="non-terminal residue" evidence="1">
    <location>
        <position position="1"/>
    </location>
</feature>
<evidence type="ECO:0000313" key="1">
    <source>
        <dbReference type="EMBL" id="KIN00558.1"/>
    </source>
</evidence>
<dbReference type="InterPro" id="IPR025204">
    <property type="entry name" value="CENP-L"/>
</dbReference>
<dbReference type="Proteomes" id="UP000054321">
    <property type="component" value="Unassembled WGS sequence"/>
</dbReference>
<dbReference type="EMBL" id="KN832877">
    <property type="protein sequence ID" value="KIN00558.1"/>
    <property type="molecule type" value="Genomic_DNA"/>
</dbReference>
<dbReference type="AlphaFoldDB" id="A0A0C3DF17"/>
<gene>
    <name evidence="1" type="ORF">OIDMADRAFT_82407</name>
</gene>
<name>A0A0C3DF17_OIDMZ</name>
<keyword evidence="2" id="KW-1185">Reference proteome</keyword>
<evidence type="ECO:0000313" key="2">
    <source>
        <dbReference type="Proteomes" id="UP000054321"/>
    </source>
</evidence>
<proteinExistence type="predicted"/>
<dbReference type="InParanoid" id="A0A0C3DF17"/>
<reference evidence="2" key="2">
    <citation type="submission" date="2015-01" db="EMBL/GenBank/DDBJ databases">
        <title>Evolutionary Origins and Diversification of the Mycorrhizal Mutualists.</title>
        <authorList>
            <consortium name="DOE Joint Genome Institute"/>
            <consortium name="Mycorrhizal Genomics Consortium"/>
            <person name="Kohler A."/>
            <person name="Kuo A."/>
            <person name="Nagy L.G."/>
            <person name="Floudas D."/>
            <person name="Copeland A."/>
            <person name="Barry K.W."/>
            <person name="Cichocki N."/>
            <person name="Veneault-Fourrey C."/>
            <person name="LaButti K."/>
            <person name="Lindquist E.A."/>
            <person name="Lipzen A."/>
            <person name="Lundell T."/>
            <person name="Morin E."/>
            <person name="Murat C."/>
            <person name="Riley R."/>
            <person name="Ohm R."/>
            <person name="Sun H."/>
            <person name="Tunlid A."/>
            <person name="Henrissat B."/>
            <person name="Grigoriev I.V."/>
            <person name="Hibbett D.S."/>
            <person name="Martin F."/>
        </authorList>
    </citation>
    <scope>NUCLEOTIDE SEQUENCE [LARGE SCALE GENOMIC DNA]</scope>
    <source>
        <strain evidence="2">Zn</strain>
    </source>
</reference>
<dbReference type="OrthoDB" id="8864979at2759"/>
<reference evidence="1 2" key="1">
    <citation type="submission" date="2014-04" db="EMBL/GenBank/DDBJ databases">
        <authorList>
            <consortium name="DOE Joint Genome Institute"/>
            <person name="Kuo A."/>
            <person name="Martino E."/>
            <person name="Perotto S."/>
            <person name="Kohler A."/>
            <person name="Nagy L.G."/>
            <person name="Floudas D."/>
            <person name="Copeland A."/>
            <person name="Barry K.W."/>
            <person name="Cichocki N."/>
            <person name="Veneault-Fourrey C."/>
            <person name="LaButti K."/>
            <person name="Lindquist E.A."/>
            <person name="Lipzen A."/>
            <person name="Lundell T."/>
            <person name="Morin E."/>
            <person name="Murat C."/>
            <person name="Sun H."/>
            <person name="Tunlid A."/>
            <person name="Henrissat B."/>
            <person name="Grigoriev I.V."/>
            <person name="Hibbett D.S."/>
            <person name="Martin F."/>
            <person name="Nordberg H.P."/>
            <person name="Cantor M.N."/>
            <person name="Hua S.X."/>
        </authorList>
    </citation>
    <scope>NUCLEOTIDE SEQUENCE [LARGE SCALE GENOMIC DNA]</scope>
    <source>
        <strain evidence="1 2">Zn</strain>
    </source>
</reference>
<feature type="non-terminal residue" evidence="1">
    <location>
        <position position="327"/>
    </location>
</feature>